<gene>
    <name evidence="2" type="ORF">GMARGA_LOCUS27938</name>
</gene>
<dbReference type="Pfam" id="PF05699">
    <property type="entry name" value="Dimer_Tnp_hAT"/>
    <property type="match status" value="1"/>
</dbReference>
<accession>A0ABN7W8I2</accession>
<evidence type="ECO:0000313" key="2">
    <source>
        <dbReference type="EMBL" id="CAG8821877.1"/>
    </source>
</evidence>
<dbReference type="SUPFAM" id="SSF53098">
    <property type="entry name" value="Ribonuclease H-like"/>
    <property type="match status" value="1"/>
</dbReference>
<comment type="caution">
    <text evidence="2">The sequence shown here is derived from an EMBL/GenBank/DDBJ whole genome shotgun (WGS) entry which is preliminary data.</text>
</comment>
<sequence length="147" mass="17222">MDTQISDNISKAAKAAWDKLHDYYNKISESYHYASTILDPCWKLKYFQTNNLTIQNEDDNDKDFLFPVPKHFRNHNGHDELNAYFESSAELGLTKKIFYIGNMACDYLSIPATSAPTERLFSESRNIITYKRNRFKDDTIQAIMYLK</sequence>
<organism evidence="2 3">
    <name type="scientific">Gigaspora margarita</name>
    <dbReference type="NCBI Taxonomy" id="4874"/>
    <lineage>
        <taxon>Eukaryota</taxon>
        <taxon>Fungi</taxon>
        <taxon>Fungi incertae sedis</taxon>
        <taxon>Mucoromycota</taxon>
        <taxon>Glomeromycotina</taxon>
        <taxon>Glomeromycetes</taxon>
        <taxon>Diversisporales</taxon>
        <taxon>Gigasporaceae</taxon>
        <taxon>Gigaspora</taxon>
    </lineage>
</organism>
<reference evidence="2 3" key="1">
    <citation type="submission" date="2021-06" db="EMBL/GenBank/DDBJ databases">
        <authorList>
            <person name="Kallberg Y."/>
            <person name="Tangrot J."/>
            <person name="Rosling A."/>
        </authorList>
    </citation>
    <scope>NUCLEOTIDE SEQUENCE [LARGE SCALE GENOMIC DNA]</scope>
    <source>
        <strain evidence="2 3">120-4 pot B 10/14</strain>
    </source>
</reference>
<name>A0ABN7W8I2_GIGMA</name>
<feature type="domain" description="HAT C-terminal dimerisation" evidence="1">
    <location>
        <begin position="102"/>
        <end position="147"/>
    </location>
</feature>
<dbReference type="Proteomes" id="UP000789901">
    <property type="component" value="Unassembled WGS sequence"/>
</dbReference>
<dbReference type="EMBL" id="CAJVQB010034928">
    <property type="protein sequence ID" value="CAG8821877.1"/>
    <property type="molecule type" value="Genomic_DNA"/>
</dbReference>
<keyword evidence="3" id="KW-1185">Reference proteome</keyword>
<dbReference type="InterPro" id="IPR012337">
    <property type="entry name" value="RNaseH-like_sf"/>
</dbReference>
<feature type="non-terminal residue" evidence="2">
    <location>
        <position position="147"/>
    </location>
</feature>
<evidence type="ECO:0000313" key="3">
    <source>
        <dbReference type="Proteomes" id="UP000789901"/>
    </source>
</evidence>
<protein>
    <submittedName>
        <fullName evidence="2">3793_t:CDS:1</fullName>
    </submittedName>
</protein>
<proteinExistence type="predicted"/>
<evidence type="ECO:0000259" key="1">
    <source>
        <dbReference type="Pfam" id="PF05699"/>
    </source>
</evidence>
<dbReference type="InterPro" id="IPR008906">
    <property type="entry name" value="HATC_C_dom"/>
</dbReference>